<dbReference type="PROSITE" id="PS01036">
    <property type="entry name" value="HSP70_3"/>
    <property type="match status" value="1"/>
</dbReference>
<feature type="region of interest" description="Disordered" evidence="11">
    <location>
        <begin position="601"/>
        <end position="626"/>
    </location>
</feature>
<dbReference type="PROSITE" id="PS00329">
    <property type="entry name" value="HSP70_2"/>
    <property type="match status" value="1"/>
</dbReference>
<gene>
    <name evidence="8 12" type="primary">dnaK</name>
    <name evidence="12" type="ORF">LS72_008935</name>
</gene>
<evidence type="ECO:0000256" key="6">
    <source>
        <dbReference type="ARBA" id="ARBA00023016"/>
    </source>
</evidence>
<reference evidence="12 13" key="1">
    <citation type="journal article" date="2014" name="Genome Announc.">
        <title>Draft genome sequences of eight enterohepatic helicobacter species isolated from both laboratory and wild rodents.</title>
        <authorList>
            <person name="Sheh A."/>
            <person name="Shen Z."/>
            <person name="Fox J.G."/>
        </authorList>
    </citation>
    <scope>NUCLEOTIDE SEQUENCE [LARGE SCALE GENOMIC DNA]</scope>
    <source>
        <strain evidence="12 13">MIT-03-7007</strain>
    </source>
</reference>
<dbReference type="NCBIfam" id="NF003520">
    <property type="entry name" value="PRK05183.1"/>
    <property type="match status" value="1"/>
</dbReference>
<dbReference type="SUPFAM" id="SSF100934">
    <property type="entry name" value="Heat shock protein 70kD (HSP70), C-terminal subdomain"/>
    <property type="match status" value="1"/>
</dbReference>
<feature type="coiled-coil region" evidence="10">
    <location>
        <begin position="246"/>
        <end position="273"/>
    </location>
</feature>
<dbReference type="PROSITE" id="PS00297">
    <property type="entry name" value="HSP70_1"/>
    <property type="match status" value="1"/>
</dbReference>
<evidence type="ECO:0000313" key="13">
    <source>
        <dbReference type="Proteomes" id="UP000029920"/>
    </source>
</evidence>
<dbReference type="FunFam" id="3.30.420.40:FF:000004">
    <property type="entry name" value="Molecular chaperone DnaK"/>
    <property type="match status" value="1"/>
</dbReference>
<keyword evidence="4 8" id="KW-0547">Nucleotide-binding</keyword>
<dbReference type="GO" id="GO:0140662">
    <property type="term" value="F:ATP-dependent protein folding chaperone"/>
    <property type="evidence" value="ECO:0007669"/>
    <property type="project" value="InterPro"/>
</dbReference>
<feature type="compositionally biased region" description="Low complexity" evidence="11">
    <location>
        <begin position="602"/>
        <end position="612"/>
    </location>
</feature>
<dbReference type="Gene3D" id="1.20.1270.10">
    <property type="match status" value="1"/>
</dbReference>
<keyword evidence="3 8" id="KW-0597">Phosphoprotein</keyword>
<dbReference type="InterPro" id="IPR013126">
    <property type="entry name" value="Hsp_70_fam"/>
</dbReference>
<dbReference type="RefSeq" id="WP_034554361.1">
    <property type="nucleotide sequence ID" value="NZ_JRPC02000025.1"/>
</dbReference>
<dbReference type="PRINTS" id="PR00301">
    <property type="entry name" value="HEATSHOCK70"/>
</dbReference>
<comment type="function">
    <text evidence="8">Acts as a chaperone.</text>
</comment>
<organism evidence="12 13">
    <name type="scientific">Helicobacter apodemus</name>
    <dbReference type="NCBI Taxonomy" id="135569"/>
    <lineage>
        <taxon>Bacteria</taxon>
        <taxon>Pseudomonadati</taxon>
        <taxon>Campylobacterota</taxon>
        <taxon>Epsilonproteobacteria</taxon>
        <taxon>Campylobacterales</taxon>
        <taxon>Helicobacteraceae</taxon>
        <taxon>Helicobacter</taxon>
    </lineage>
</organism>
<evidence type="ECO:0000256" key="3">
    <source>
        <dbReference type="ARBA" id="ARBA00022553"/>
    </source>
</evidence>
<evidence type="ECO:0000256" key="5">
    <source>
        <dbReference type="ARBA" id="ARBA00022840"/>
    </source>
</evidence>
<dbReference type="SUPFAM" id="SSF100920">
    <property type="entry name" value="Heat shock protein 70kD (HSP70), peptide-binding domain"/>
    <property type="match status" value="1"/>
</dbReference>
<evidence type="ECO:0000313" key="12">
    <source>
        <dbReference type="EMBL" id="TLE14210.1"/>
    </source>
</evidence>
<keyword evidence="13" id="KW-1185">Reference proteome</keyword>
<protein>
    <recommendedName>
        <fullName evidence="2 8">Chaperone protein DnaK</fullName>
    </recommendedName>
    <alternativeName>
        <fullName evidence="8">HSP70</fullName>
    </alternativeName>
    <alternativeName>
        <fullName evidence="8">Heat shock 70 kDa protein</fullName>
    </alternativeName>
    <alternativeName>
        <fullName evidence="8">Heat shock protein 70</fullName>
    </alternativeName>
</protein>
<comment type="caution">
    <text evidence="12">The sequence shown here is derived from an EMBL/GenBank/DDBJ whole genome shotgun (WGS) entry which is preliminary data.</text>
</comment>
<evidence type="ECO:0000256" key="7">
    <source>
        <dbReference type="ARBA" id="ARBA00023186"/>
    </source>
</evidence>
<dbReference type="NCBIfam" id="NF001413">
    <property type="entry name" value="PRK00290.1"/>
    <property type="match status" value="1"/>
</dbReference>
<dbReference type="FunFam" id="1.20.1270.10:FF:000001">
    <property type="entry name" value="Molecular chaperone DnaK"/>
    <property type="match status" value="1"/>
</dbReference>
<dbReference type="CDD" id="cd10234">
    <property type="entry name" value="ASKHA_NBD_HSP70_DnaK-like"/>
    <property type="match status" value="1"/>
</dbReference>
<dbReference type="Proteomes" id="UP000029920">
    <property type="component" value="Unassembled WGS sequence"/>
</dbReference>
<dbReference type="PANTHER" id="PTHR19375">
    <property type="entry name" value="HEAT SHOCK PROTEIN 70KDA"/>
    <property type="match status" value="1"/>
</dbReference>
<keyword evidence="5 8" id="KW-0067">ATP-binding</keyword>
<evidence type="ECO:0000256" key="9">
    <source>
        <dbReference type="RuleBase" id="RU003322"/>
    </source>
</evidence>
<dbReference type="InterPro" id="IPR012725">
    <property type="entry name" value="Chaperone_DnaK"/>
</dbReference>
<dbReference type="GO" id="GO:0005524">
    <property type="term" value="F:ATP binding"/>
    <property type="evidence" value="ECO:0007669"/>
    <property type="project" value="UniProtKB-UniRule"/>
</dbReference>
<dbReference type="HAMAP" id="MF_00332">
    <property type="entry name" value="DnaK"/>
    <property type="match status" value="1"/>
</dbReference>
<name>A0A4U8UC64_9HELI</name>
<proteinExistence type="evidence at transcript level"/>
<dbReference type="InterPro" id="IPR018181">
    <property type="entry name" value="Heat_shock_70_CS"/>
</dbReference>
<evidence type="ECO:0000256" key="1">
    <source>
        <dbReference type="ARBA" id="ARBA00007381"/>
    </source>
</evidence>
<evidence type="ECO:0000256" key="8">
    <source>
        <dbReference type="HAMAP-Rule" id="MF_00332"/>
    </source>
</evidence>
<accession>A0A4U8UC64</accession>
<dbReference type="GO" id="GO:0051082">
    <property type="term" value="F:unfolded protein binding"/>
    <property type="evidence" value="ECO:0007669"/>
    <property type="project" value="InterPro"/>
</dbReference>
<keyword evidence="7 8" id="KW-0143">Chaperone</keyword>
<dbReference type="Gene3D" id="3.90.640.10">
    <property type="entry name" value="Actin, Chain A, domain 4"/>
    <property type="match status" value="1"/>
</dbReference>
<dbReference type="Gene3D" id="2.60.34.10">
    <property type="entry name" value="Substrate Binding Domain Of DNAk, Chain A, domain 1"/>
    <property type="match status" value="1"/>
</dbReference>
<dbReference type="InterPro" id="IPR029047">
    <property type="entry name" value="HSP70_peptide-bd_sf"/>
</dbReference>
<evidence type="ECO:0000256" key="11">
    <source>
        <dbReference type="SAM" id="MobiDB-lite"/>
    </source>
</evidence>
<dbReference type="SUPFAM" id="SSF53067">
    <property type="entry name" value="Actin-like ATPase domain"/>
    <property type="match status" value="2"/>
</dbReference>
<dbReference type="FunFam" id="2.60.34.10:FF:000014">
    <property type="entry name" value="Chaperone protein DnaK HSP70"/>
    <property type="match status" value="1"/>
</dbReference>
<keyword evidence="10" id="KW-0175">Coiled coil</keyword>
<keyword evidence="6 8" id="KW-0346">Stress response</keyword>
<sequence>MAKVLGIDLGTTNSAMAVFEGNESKIIANKEGKNTTPSVVAFTDKGEILVGDPAKRQAITNPEKTIYSIKRIMGLMSNEEKAQEAKKRLPYKVVDRNGACAIEIAGKVYTPQEISAKILMKLKADAESYLGEEITEAVITVPAYFNDAQRKATKEAGTIAGLNVLRIINEPTSAALAYGLDKKHSEKIVVYDLGGGTFDVTVLETGDNVVEVLATGGDAFLGGDDFDNCIIDWAASEFESENGINLKNDVMALQRLKEAAENAKKELSSAQESEINLPFITADSSGPKHLVKKLSRAKFESLIESYIDQTINKIGDVIKDADLSKGDIAEVVMVGGSTRIPKVQDRVKDFIGKELNKSVNPDEVVAIGAAIQGGVLKGDVKDVLLLDVTPLSLGIETLGGVMTKIIERGTTIPVKKNQVFSTAEDNQPAVTIQVLQGERELARDNKVLGNFELSGIPAAPRGVPQIEVTFDIDANGILTVSAKDKATGKAQEIKITGSSGLSDSEIEKMVKDAELNKEDDQRKKEVIEIRNQADSLVYQTQKSLDEMKDKIDTAEAEKIQNAISALQETLKNDNATKAEIEAKIKELTEVSHKLAEAMYQKDNLNQQANPQNNKKKDDDVIDAEVE</sequence>
<dbReference type="AlphaFoldDB" id="A0A4U8UC64"/>
<dbReference type="InterPro" id="IPR029048">
    <property type="entry name" value="HSP70_C_sf"/>
</dbReference>
<dbReference type="EMBL" id="JRPC02000025">
    <property type="protein sequence ID" value="TLE14210.1"/>
    <property type="molecule type" value="Genomic_DNA"/>
</dbReference>
<feature type="modified residue" description="Phosphothreonine; by autocatalysis" evidence="8">
    <location>
        <position position="197"/>
    </location>
</feature>
<dbReference type="NCBIfam" id="TIGR02350">
    <property type="entry name" value="prok_dnaK"/>
    <property type="match status" value="1"/>
</dbReference>
<evidence type="ECO:0000256" key="10">
    <source>
        <dbReference type="SAM" id="Coils"/>
    </source>
</evidence>
<evidence type="ECO:0000256" key="4">
    <source>
        <dbReference type="ARBA" id="ARBA00022741"/>
    </source>
</evidence>
<comment type="similarity">
    <text evidence="1 8 9">Belongs to the heat shock protein 70 family.</text>
</comment>
<comment type="induction">
    <text evidence="8">By stress conditions e.g. heat shock.</text>
</comment>
<dbReference type="Gene3D" id="3.30.420.40">
    <property type="match status" value="2"/>
</dbReference>
<dbReference type="InterPro" id="IPR043129">
    <property type="entry name" value="ATPase_NBD"/>
</dbReference>
<evidence type="ECO:0000256" key="2">
    <source>
        <dbReference type="ARBA" id="ARBA00014415"/>
    </source>
</evidence>
<dbReference type="FunFam" id="3.90.640.10:FF:000003">
    <property type="entry name" value="Molecular chaperone DnaK"/>
    <property type="match status" value="1"/>
</dbReference>
<dbReference type="Pfam" id="PF00012">
    <property type="entry name" value="HSP70"/>
    <property type="match status" value="1"/>
</dbReference>